<gene>
    <name evidence="1" type="ORF">FIBSPDRAFT_935805</name>
</gene>
<name>A0A166D707_9AGAM</name>
<dbReference type="AlphaFoldDB" id="A0A166D707"/>
<evidence type="ECO:0000313" key="2">
    <source>
        <dbReference type="Proteomes" id="UP000076532"/>
    </source>
</evidence>
<dbReference type="Proteomes" id="UP000076532">
    <property type="component" value="Unassembled WGS sequence"/>
</dbReference>
<accession>A0A166D707</accession>
<evidence type="ECO:0000313" key="1">
    <source>
        <dbReference type="EMBL" id="KZP14388.1"/>
    </source>
</evidence>
<sequence>MHFEYDAEGCCRAPIAPSPSALAIVSMGLHPRKYYVLGVLRGSLAGAAEVQQMPASSLRALQTLIGPVRERAKKIIGKNKSDRCLSVLSTVIWDGRQEFVTNGTWMSGERCVSVFVHVVGDPSRPELTAPRQYVADGDSEWATLHSSPTIYGWMRTSRLMGAESLHKT</sequence>
<organism evidence="1 2">
    <name type="scientific">Athelia psychrophila</name>
    <dbReference type="NCBI Taxonomy" id="1759441"/>
    <lineage>
        <taxon>Eukaryota</taxon>
        <taxon>Fungi</taxon>
        <taxon>Dikarya</taxon>
        <taxon>Basidiomycota</taxon>
        <taxon>Agaricomycotina</taxon>
        <taxon>Agaricomycetes</taxon>
        <taxon>Agaricomycetidae</taxon>
        <taxon>Atheliales</taxon>
        <taxon>Atheliaceae</taxon>
        <taxon>Athelia</taxon>
    </lineage>
</organism>
<dbReference type="EMBL" id="KV417618">
    <property type="protein sequence ID" value="KZP14388.1"/>
    <property type="molecule type" value="Genomic_DNA"/>
</dbReference>
<proteinExistence type="predicted"/>
<protein>
    <submittedName>
        <fullName evidence="1">Uncharacterized protein</fullName>
    </submittedName>
</protein>
<keyword evidence="2" id="KW-1185">Reference proteome</keyword>
<reference evidence="1 2" key="1">
    <citation type="journal article" date="2016" name="Mol. Biol. Evol.">
        <title>Comparative Genomics of Early-Diverging Mushroom-Forming Fungi Provides Insights into the Origins of Lignocellulose Decay Capabilities.</title>
        <authorList>
            <person name="Nagy L.G."/>
            <person name="Riley R."/>
            <person name="Tritt A."/>
            <person name="Adam C."/>
            <person name="Daum C."/>
            <person name="Floudas D."/>
            <person name="Sun H."/>
            <person name="Yadav J.S."/>
            <person name="Pangilinan J."/>
            <person name="Larsson K.H."/>
            <person name="Matsuura K."/>
            <person name="Barry K."/>
            <person name="Labutti K."/>
            <person name="Kuo R."/>
            <person name="Ohm R.A."/>
            <person name="Bhattacharya S.S."/>
            <person name="Shirouzu T."/>
            <person name="Yoshinaga Y."/>
            <person name="Martin F.M."/>
            <person name="Grigoriev I.V."/>
            <person name="Hibbett D.S."/>
        </authorList>
    </citation>
    <scope>NUCLEOTIDE SEQUENCE [LARGE SCALE GENOMIC DNA]</scope>
    <source>
        <strain evidence="1 2">CBS 109695</strain>
    </source>
</reference>